<gene>
    <name evidence="2" type="ordered locus">Gura_0673</name>
</gene>
<organism evidence="2 3">
    <name type="scientific">Geotalea uraniireducens (strain Rf4)</name>
    <name type="common">Geobacter uraniireducens</name>
    <dbReference type="NCBI Taxonomy" id="351605"/>
    <lineage>
        <taxon>Bacteria</taxon>
        <taxon>Pseudomonadati</taxon>
        <taxon>Thermodesulfobacteriota</taxon>
        <taxon>Desulfuromonadia</taxon>
        <taxon>Geobacterales</taxon>
        <taxon>Geobacteraceae</taxon>
        <taxon>Geotalea</taxon>
    </lineage>
</organism>
<sequence length="280" mass="30161">MNRRRLILMGWGIPAALFCLIILTIAFIPGKELQGVLARALENQGYTMRTTSFGLAFPLGIRAQNLELGSEQGPLLKFDRATAKIRILPLFAGKVVIGFQGTIGKGEVKGEFAPLKNGSSTLEIAGVQLEDIPFFKTVTGAQVKGELRVKGNFKGKQNAATGDLQLAVTEAHLQGVKIGQMPLPDASYKTIQGMLRIGGGKATLESLNLEGEGIYARLKGDTPLTTPMSAAPLNLTLELMPKAEFLDKQKFVFLLLLKYQTSPGHYQIPVRGTLGKPAVS</sequence>
<dbReference type="OrthoDB" id="5395112at2"/>
<evidence type="ECO:0000313" key="2">
    <source>
        <dbReference type="EMBL" id="ABQ24885.1"/>
    </source>
</evidence>
<dbReference type="STRING" id="351605.Gura_0673"/>
<dbReference type="NCBIfam" id="TIGR04411">
    <property type="entry name" value="T2SS_GspN_Lepto"/>
    <property type="match status" value="1"/>
</dbReference>
<evidence type="ECO:0000256" key="1">
    <source>
        <dbReference type="SAM" id="Phobius"/>
    </source>
</evidence>
<accession>A5GC13</accession>
<keyword evidence="1" id="KW-0812">Transmembrane</keyword>
<dbReference type="GO" id="GO:0090313">
    <property type="term" value="P:regulation of protein targeting to membrane"/>
    <property type="evidence" value="ECO:0007669"/>
    <property type="project" value="TreeGrafter"/>
</dbReference>
<dbReference type="InterPro" id="IPR030925">
    <property type="entry name" value="T2SS_GspN_Lepto"/>
</dbReference>
<proteinExistence type="predicted"/>
<keyword evidence="1" id="KW-0472">Membrane</keyword>
<dbReference type="GO" id="GO:0005886">
    <property type="term" value="C:plasma membrane"/>
    <property type="evidence" value="ECO:0007669"/>
    <property type="project" value="TreeGrafter"/>
</dbReference>
<name>A5GC13_GEOUR</name>
<dbReference type="KEGG" id="gur:Gura_0673"/>
<protein>
    <recommendedName>
        <fullName evidence="4">Type II secretion system protein GspN</fullName>
    </recommendedName>
</protein>
<keyword evidence="1" id="KW-1133">Transmembrane helix</keyword>
<dbReference type="RefSeq" id="WP_011937609.1">
    <property type="nucleotide sequence ID" value="NC_009483.1"/>
</dbReference>
<dbReference type="EMBL" id="CP000698">
    <property type="protein sequence ID" value="ABQ24885.1"/>
    <property type="molecule type" value="Genomic_DNA"/>
</dbReference>
<dbReference type="AlphaFoldDB" id="A5GC13"/>
<keyword evidence="3" id="KW-1185">Reference proteome</keyword>
<evidence type="ECO:0000313" key="3">
    <source>
        <dbReference type="Proteomes" id="UP000006695"/>
    </source>
</evidence>
<evidence type="ECO:0008006" key="4">
    <source>
        <dbReference type="Google" id="ProtNLM"/>
    </source>
</evidence>
<dbReference type="Proteomes" id="UP000006695">
    <property type="component" value="Chromosome"/>
</dbReference>
<dbReference type="PANTHER" id="PTHR30441">
    <property type="entry name" value="DUF748 DOMAIN-CONTAINING PROTEIN"/>
    <property type="match status" value="1"/>
</dbReference>
<reference evidence="2 3" key="1">
    <citation type="submission" date="2007-05" db="EMBL/GenBank/DDBJ databases">
        <title>Complete sequence of Geobacter uraniireducens Rf4.</title>
        <authorList>
            <consortium name="US DOE Joint Genome Institute"/>
            <person name="Copeland A."/>
            <person name="Lucas S."/>
            <person name="Lapidus A."/>
            <person name="Barry K."/>
            <person name="Detter J.C."/>
            <person name="Glavina del Rio T."/>
            <person name="Hammon N."/>
            <person name="Israni S."/>
            <person name="Dalin E."/>
            <person name="Tice H."/>
            <person name="Pitluck S."/>
            <person name="Chertkov O."/>
            <person name="Brettin T."/>
            <person name="Bruce D."/>
            <person name="Han C."/>
            <person name="Schmutz J."/>
            <person name="Larimer F."/>
            <person name="Land M."/>
            <person name="Hauser L."/>
            <person name="Kyrpides N."/>
            <person name="Mikhailova N."/>
            <person name="Shelobolina E."/>
            <person name="Aklujkar M."/>
            <person name="Lovley D."/>
            <person name="Richardson P."/>
        </authorList>
    </citation>
    <scope>NUCLEOTIDE SEQUENCE [LARGE SCALE GENOMIC DNA]</scope>
    <source>
        <strain evidence="3">ATCC BAA-1134 / JCM 13001 / Rf4</strain>
    </source>
</reference>
<dbReference type="HOGENOM" id="CLU_996626_0_0_7"/>
<feature type="transmembrane region" description="Helical" evidence="1">
    <location>
        <begin position="7"/>
        <end position="28"/>
    </location>
</feature>
<dbReference type="InterPro" id="IPR052894">
    <property type="entry name" value="AsmA-related"/>
</dbReference>
<dbReference type="PANTHER" id="PTHR30441:SF8">
    <property type="entry name" value="DUF748 DOMAIN-CONTAINING PROTEIN"/>
    <property type="match status" value="1"/>
</dbReference>